<evidence type="ECO:0000313" key="2">
    <source>
        <dbReference type="EMBL" id="TZF91492.1"/>
    </source>
</evidence>
<reference evidence="2 3" key="1">
    <citation type="submission" date="2019-08" db="EMBL/GenBank/DDBJ databases">
        <title>Draft genome sequence of Lysobacter sp. UKS-15.</title>
        <authorList>
            <person name="Im W.-T."/>
        </authorList>
    </citation>
    <scope>NUCLEOTIDE SEQUENCE [LARGE SCALE GENOMIC DNA]</scope>
    <source>
        <strain evidence="2 3">UKS-15</strain>
    </source>
</reference>
<dbReference type="PROSITE" id="PS51257">
    <property type="entry name" value="PROKAR_LIPOPROTEIN"/>
    <property type="match status" value="1"/>
</dbReference>
<gene>
    <name evidence="2" type="ORF">FW784_01570</name>
</gene>
<dbReference type="RefSeq" id="WP_149351602.1">
    <property type="nucleotide sequence ID" value="NZ_VTRV01000008.1"/>
</dbReference>
<accession>A0A5D8ZBK0</accession>
<dbReference type="Proteomes" id="UP000323164">
    <property type="component" value="Unassembled WGS sequence"/>
</dbReference>
<keyword evidence="3" id="KW-1185">Reference proteome</keyword>
<keyword evidence="1" id="KW-0732">Signal</keyword>
<name>A0A5D8ZBK0_9GAMM</name>
<sequence length="140" mass="15443">MKSLFQIVRPVVATSLVLLAACASPPAPKVTGRWTPVNHYGDQPQVIPLRPAYVYYVAPVDRTLKGLLERWARDSRMTLDYRHDSDFTLYRPVADVHADDLHAAVGALVALYAAQQVAIDVEGDRIVVRRAVVAPTATTH</sequence>
<evidence type="ECO:0000256" key="1">
    <source>
        <dbReference type="SAM" id="SignalP"/>
    </source>
</evidence>
<comment type="caution">
    <text evidence="2">The sequence shown here is derived from an EMBL/GenBank/DDBJ whole genome shotgun (WGS) entry which is preliminary data.</text>
</comment>
<organism evidence="2 3">
    <name type="scientific">Cognatilysobacter lacus</name>
    <dbReference type="NCBI Taxonomy" id="1643323"/>
    <lineage>
        <taxon>Bacteria</taxon>
        <taxon>Pseudomonadati</taxon>
        <taxon>Pseudomonadota</taxon>
        <taxon>Gammaproteobacteria</taxon>
        <taxon>Lysobacterales</taxon>
        <taxon>Lysobacteraceae</taxon>
        <taxon>Cognatilysobacter</taxon>
    </lineage>
</organism>
<dbReference type="EMBL" id="VTRV01000008">
    <property type="protein sequence ID" value="TZF91492.1"/>
    <property type="molecule type" value="Genomic_DNA"/>
</dbReference>
<dbReference type="AlphaFoldDB" id="A0A5D8ZBK0"/>
<dbReference type="Gene3D" id="3.55.50.70">
    <property type="match status" value="1"/>
</dbReference>
<protein>
    <recommendedName>
        <fullName evidence="4">Toxin co-regulated pilus biosynthesis protein Q C-terminal domain-containing protein</fullName>
    </recommendedName>
</protein>
<evidence type="ECO:0008006" key="4">
    <source>
        <dbReference type="Google" id="ProtNLM"/>
    </source>
</evidence>
<feature type="chain" id="PRO_5023146032" description="Toxin co-regulated pilus biosynthesis protein Q C-terminal domain-containing protein" evidence="1">
    <location>
        <begin position="21"/>
        <end position="140"/>
    </location>
</feature>
<proteinExistence type="predicted"/>
<feature type="signal peptide" evidence="1">
    <location>
        <begin position="1"/>
        <end position="20"/>
    </location>
</feature>
<dbReference type="OrthoDB" id="5955043at2"/>
<evidence type="ECO:0000313" key="3">
    <source>
        <dbReference type="Proteomes" id="UP000323164"/>
    </source>
</evidence>